<dbReference type="WormBase" id="F41C3.1">
    <property type="protein sequence ID" value="CE02728"/>
    <property type="gene ID" value="WBGene00018267"/>
</dbReference>
<dbReference type="Bgee" id="WBGene00018267">
    <property type="expression patterns" value="Expressed in adult organism and 1 other cell type or tissue"/>
</dbReference>
<organism evidence="1 2">
    <name type="scientific">Caenorhabditis elegans</name>
    <dbReference type="NCBI Taxonomy" id="6239"/>
    <lineage>
        <taxon>Eukaryota</taxon>
        <taxon>Metazoa</taxon>
        <taxon>Ecdysozoa</taxon>
        <taxon>Nematoda</taxon>
        <taxon>Chromadorea</taxon>
        <taxon>Rhabditida</taxon>
        <taxon>Rhabditina</taxon>
        <taxon>Rhabditomorpha</taxon>
        <taxon>Rhabditoidea</taxon>
        <taxon>Rhabditidae</taxon>
        <taxon>Peloderinae</taxon>
        <taxon>Caenorhabditis</taxon>
    </lineage>
</organism>
<dbReference type="STRING" id="6239.F41C3.1.1"/>
<evidence type="ECO:0000313" key="1">
    <source>
        <dbReference type="EMBL" id="CCD65857.1"/>
    </source>
</evidence>
<dbReference type="PIR" id="T16320">
    <property type="entry name" value="T16320"/>
</dbReference>
<dbReference type="HOGENOM" id="CLU_1950723_0_0_1"/>
<protein>
    <submittedName>
        <fullName evidence="1">Exocyst complex component Sec8</fullName>
    </submittedName>
</protein>
<dbReference type="PaxDb" id="6239-F41C3.1"/>
<keyword evidence="2" id="KW-1185">Reference proteome</keyword>
<dbReference type="InterPro" id="IPR009676">
    <property type="entry name" value="DUF1265"/>
</dbReference>
<dbReference type="AGR" id="WB:WBGene00018267"/>
<proteinExistence type="predicted"/>
<dbReference type="AlphaFoldDB" id="Q20266"/>
<reference evidence="1 2" key="1">
    <citation type="journal article" date="1998" name="Science">
        <title>Genome sequence of the nematode C. elegans: a platform for investigating biology.</title>
        <authorList>
            <consortium name="The C. elegans sequencing consortium"/>
            <person name="Sulson J.E."/>
            <person name="Waterston R."/>
        </authorList>
    </citation>
    <scope>NUCLEOTIDE SEQUENCE [LARGE SCALE GENOMIC DNA]</scope>
    <source>
        <strain evidence="1 2">Bristol N2</strain>
    </source>
</reference>
<evidence type="ECO:0000313" key="3">
    <source>
        <dbReference type="WormBase" id="F41C3.1"/>
    </source>
</evidence>
<dbReference type="Proteomes" id="UP000001940">
    <property type="component" value="Chromosome II"/>
</dbReference>
<dbReference type="EMBL" id="BX284602">
    <property type="protein sequence ID" value="CCD65857.1"/>
    <property type="molecule type" value="Genomic_DNA"/>
</dbReference>
<dbReference type="Pfam" id="PF06887">
    <property type="entry name" value="DUF1265"/>
    <property type="match status" value="1"/>
</dbReference>
<dbReference type="PhylomeDB" id="Q20266"/>
<dbReference type="InParanoid" id="Q20266"/>
<dbReference type="SMR" id="Q20266"/>
<gene>
    <name evidence="1" type="ORF">CELE_F41C3.1</name>
    <name evidence="1 3" type="ORF">F41C3.1</name>
</gene>
<sequence length="129" mass="15070">MVAEILELSDMIVPLEVSPLFPTIEKHMMEELVQNYEDLHYIKQMLLVTHNSRITTLLGSCQATIISFHFDDFIKDMRENPNPAFTELVEDHVWRRERTSVMSSLLKTYAKSQCVRSFVRKVAPVEQQD</sequence>
<name>Q20266_CAEEL</name>
<evidence type="ECO:0000313" key="2">
    <source>
        <dbReference type="Proteomes" id="UP000001940"/>
    </source>
</evidence>
<accession>Q20266</accession>
<dbReference type="UCSC" id="F41C3.1">
    <property type="organism name" value="c. elegans"/>
</dbReference>